<evidence type="ECO:0000313" key="1">
    <source>
        <dbReference type="EMBL" id="GJT13023.1"/>
    </source>
</evidence>
<reference evidence="1" key="1">
    <citation type="journal article" date="2022" name="Int. J. Mol. Sci.">
        <title>Draft Genome of Tanacetum Coccineum: Genomic Comparison of Closely Related Tanacetum-Family Plants.</title>
        <authorList>
            <person name="Yamashiro T."/>
            <person name="Shiraishi A."/>
            <person name="Nakayama K."/>
            <person name="Satake H."/>
        </authorList>
    </citation>
    <scope>NUCLEOTIDE SEQUENCE</scope>
</reference>
<reference evidence="1" key="2">
    <citation type="submission" date="2022-01" db="EMBL/GenBank/DDBJ databases">
        <authorList>
            <person name="Yamashiro T."/>
            <person name="Shiraishi A."/>
            <person name="Satake H."/>
            <person name="Nakayama K."/>
        </authorList>
    </citation>
    <scope>NUCLEOTIDE SEQUENCE</scope>
</reference>
<proteinExistence type="predicted"/>
<organism evidence="1 2">
    <name type="scientific">Tanacetum coccineum</name>
    <dbReference type="NCBI Taxonomy" id="301880"/>
    <lineage>
        <taxon>Eukaryota</taxon>
        <taxon>Viridiplantae</taxon>
        <taxon>Streptophyta</taxon>
        <taxon>Embryophyta</taxon>
        <taxon>Tracheophyta</taxon>
        <taxon>Spermatophyta</taxon>
        <taxon>Magnoliopsida</taxon>
        <taxon>eudicotyledons</taxon>
        <taxon>Gunneridae</taxon>
        <taxon>Pentapetalae</taxon>
        <taxon>asterids</taxon>
        <taxon>campanulids</taxon>
        <taxon>Asterales</taxon>
        <taxon>Asteraceae</taxon>
        <taxon>Asteroideae</taxon>
        <taxon>Anthemideae</taxon>
        <taxon>Anthemidinae</taxon>
        <taxon>Tanacetum</taxon>
    </lineage>
</organism>
<dbReference type="Proteomes" id="UP001151760">
    <property type="component" value="Unassembled WGS sequence"/>
</dbReference>
<sequence length="225" mass="25903">MRVRRSRVFGSSQGSWDYCPSYSSLHSTTQWCVGEEKQNPTRYGSIYDRSNNSSKAFGYTLETADAILNMVLTKKDEKDTIEVLNSLINQEASRSLKDLEIIQEEDTHHEEDDLEIDEPQSDIIPIRRSNKARYPHSYECGMQFHERTKKFGLGLNFLLWKNHCSEHNNPIPIRIQVSHWTTVIETFEMDCVRFVGGAWLTGKNVVPSKQFFATSSAELEYIAAL</sequence>
<accession>A0ABQ5BHN5</accession>
<gene>
    <name evidence="1" type="ORF">Tco_0860065</name>
</gene>
<comment type="caution">
    <text evidence="1">The sequence shown here is derived from an EMBL/GenBank/DDBJ whole genome shotgun (WGS) entry which is preliminary data.</text>
</comment>
<name>A0ABQ5BHN5_9ASTR</name>
<evidence type="ECO:0000313" key="2">
    <source>
        <dbReference type="Proteomes" id="UP001151760"/>
    </source>
</evidence>
<protein>
    <submittedName>
        <fullName evidence="1">Uncharacterized protein</fullName>
    </submittedName>
</protein>
<dbReference type="EMBL" id="BQNB010013196">
    <property type="protein sequence ID" value="GJT13023.1"/>
    <property type="molecule type" value="Genomic_DNA"/>
</dbReference>
<keyword evidence="2" id="KW-1185">Reference proteome</keyword>